<protein>
    <submittedName>
        <fullName evidence="1">2748_t:CDS:1</fullName>
    </submittedName>
</protein>
<proteinExistence type="predicted"/>
<keyword evidence="2" id="KW-1185">Reference proteome</keyword>
<feature type="non-terminal residue" evidence="1">
    <location>
        <position position="1"/>
    </location>
</feature>
<dbReference type="EMBL" id="CAJVQB010029648">
    <property type="protein sequence ID" value="CAG8814379.1"/>
    <property type="molecule type" value="Genomic_DNA"/>
</dbReference>
<evidence type="ECO:0000313" key="2">
    <source>
        <dbReference type="Proteomes" id="UP000789901"/>
    </source>
</evidence>
<dbReference type="Proteomes" id="UP000789901">
    <property type="component" value="Unassembled WGS sequence"/>
</dbReference>
<evidence type="ECO:0000313" key="1">
    <source>
        <dbReference type="EMBL" id="CAG8814379.1"/>
    </source>
</evidence>
<gene>
    <name evidence="1" type="ORF">GMARGA_LOCUS26034</name>
</gene>
<reference evidence="1 2" key="1">
    <citation type="submission" date="2021-06" db="EMBL/GenBank/DDBJ databases">
        <authorList>
            <person name="Kallberg Y."/>
            <person name="Tangrot J."/>
            <person name="Rosling A."/>
        </authorList>
    </citation>
    <scope>NUCLEOTIDE SEQUENCE [LARGE SCALE GENOMIC DNA]</scope>
    <source>
        <strain evidence="1 2">120-4 pot B 10/14</strain>
    </source>
</reference>
<organism evidence="1 2">
    <name type="scientific">Gigaspora margarita</name>
    <dbReference type="NCBI Taxonomy" id="4874"/>
    <lineage>
        <taxon>Eukaryota</taxon>
        <taxon>Fungi</taxon>
        <taxon>Fungi incertae sedis</taxon>
        <taxon>Mucoromycota</taxon>
        <taxon>Glomeromycotina</taxon>
        <taxon>Glomeromycetes</taxon>
        <taxon>Diversisporales</taxon>
        <taxon>Gigasporaceae</taxon>
        <taxon>Gigaspora</taxon>
    </lineage>
</organism>
<name>A0ABN7W348_GIGMA</name>
<sequence>KFLNTEPPLTRTRAVLPIFMIKKDDENPYYDDTIMKYMSRPYDPDFKNLTYSQYFEKYSVTPSPPAPTQCYIYHGEPYFYQQLLLKVPARNESDYKITSNVSLALNENIFSPGQAYIAFSRCSNFEISHLDRSAFMTDPDVIQEYQRALEHIWLELEAQAISLAWAHLKDETRAIITLRDLCLVRQSTLGNLRLLLTSTKESYDAIRVLTHIYQESFYRVIWVERYKKICEWENSIGIMRAKKRGAEEMQSGQRANL</sequence>
<comment type="caution">
    <text evidence="1">The sequence shown here is derived from an EMBL/GenBank/DDBJ whole genome shotgun (WGS) entry which is preliminary data.</text>
</comment>
<accession>A0ABN7W348</accession>